<name>A0A6B0UB03_IXORI</name>
<reference evidence="2" key="1">
    <citation type="submission" date="2019-12" db="EMBL/GenBank/DDBJ databases">
        <title>An insight into the sialome of adult female Ixodes ricinus ticks feeding for 6 days.</title>
        <authorList>
            <person name="Perner J."/>
            <person name="Ribeiro J.M.C."/>
        </authorList>
    </citation>
    <scope>NUCLEOTIDE SEQUENCE</scope>
    <source>
        <strain evidence="2">Semi-engorged</strain>
        <tissue evidence="2">Salivary glands</tissue>
    </source>
</reference>
<accession>A0A6B0UB03</accession>
<feature type="signal peptide" evidence="1">
    <location>
        <begin position="1"/>
        <end position="20"/>
    </location>
</feature>
<dbReference type="AlphaFoldDB" id="A0A6B0UB03"/>
<feature type="chain" id="PRO_5025604574" evidence="1">
    <location>
        <begin position="21"/>
        <end position="104"/>
    </location>
</feature>
<dbReference type="EMBL" id="GIFC01006745">
    <property type="protein sequence ID" value="MXU88828.1"/>
    <property type="molecule type" value="Transcribed_RNA"/>
</dbReference>
<organism evidence="2">
    <name type="scientific">Ixodes ricinus</name>
    <name type="common">Common tick</name>
    <name type="synonym">Acarus ricinus</name>
    <dbReference type="NCBI Taxonomy" id="34613"/>
    <lineage>
        <taxon>Eukaryota</taxon>
        <taxon>Metazoa</taxon>
        <taxon>Ecdysozoa</taxon>
        <taxon>Arthropoda</taxon>
        <taxon>Chelicerata</taxon>
        <taxon>Arachnida</taxon>
        <taxon>Acari</taxon>
        <taxon>Parasitiformes</taxon>
        <taxon>Ixodida</taxon>
        <taxon>Ixodoidea</taxon>
        <taxon>Ixodidae</taxon>
        <taxon>Ixodinae</taxon>
        <taxon>Ixodes</taxon>
    </lineage>
</organism>
<keyword evidence="1" id="KW-0732">Signal</keyword>
<sequence>MGGLLLGFLCSFLASTVVFSFFPSPFVSSSISFAGFSSFPPSLPSNTFCFLTSPAALASCSLLGFSGTPSVASGGSLSSNGSLLTNLTNSNLGFTLSFSGGATW</sequence>
<evidence type="ECO:0000313" key="2">
    <source>
        <dbReference type="EMBL" id="MXU88828.1"/>
    </source>
</evidence>
<evidence type="ECO:0000256" key="1">
    <source>
        <dbReference type="SAM" id="SignalP"/>
    </source>
</evidence>
<proteinExistence type="predicted"/>
<protein>
    <submittedName>
        <fullName evidence="2">Putative secreted protein</fullName>
    </submittedName>
</protein>